<dbReference type="Proteomes" id="UP000030764">
    <property type="component" value="Unassembled WGS sequence"/>
</dbReference>
<accession>A0A085N2W4</accession>
<dbReference type="EMBL" id="KL363225">
    <property type="protein sequence ID" value="KFD52684.1"/>
    <property type="molecule type" value="Genomic_DNA"/>
</dbReference>
<feature type="non-terminal residue" evidence="2">
    <location>
        <position position="1"/>
    </location>
</feature>
<dbReference type="EMBL" id="KL367565">
    <property type="protein sequence ID" value="KFD63810.1"/>
    <property type="molecule type" value="Genomic_DNA"/>
</dbReference>
<proteinExistence type="predicted"/>
<dbReference type="PANTHER" id="PTHR47331">
    <property type="entry name" value="PHD-TYPE DOMAIN-CONTAINING PROTEIN"/>
    <property type="match status" value="1"/>
</dbReference>
<gene>
    <name evidence="1" type="ORF">M513_06531</name>
    <name evidence="2" type="ORF">M514_06531</name>
</gene>
<dbReference type="PANTHER" id="PTHR47331:SF1">
    <property type="entry name" value="GAG-LIKE PROTEIN"/>
    <property type="match status" value="1"/>
</dbReference>
<name>A0A085N2W4_9BILA</name>
<evidence type="ECO:0000313" key="2">
    <source>
        <dbReference type="EMBL" id="KFD63810.1"/>
    </source>
</evidence>
<protein>
    <submittedName>
        <fullName evidence="2">Uncharacterized protein</fullName>
    </submittedName>
</protein>
<dbReference type="AlphaFoldDB" id="A0A085N2W4"/>
<sequence length="114" mass="12557">LSATLVKRFSVTGSNSTDLIQSQIVDHFYVGNWLASFRSVEEAMRITEALDMVLMRAGFPLVQWCSTDEETLSAICSRITEPADVDLDAAPVERNLGLSWDSGTDDFVAHFNVG</sequence>
<organism evidence="2">
    <name type="scientific">Trichuris suis</name>
    <name type="common">pig whipworm</name>
    <dbReference type="NCBI Taxonomy" id="68888"/>
    <lineage>
        <taxon>Eukaryota</taxon>
        <taxon>Metazoa</taxon>
        <taxon>Ecdysozoa</taxon>
        <taxon>Nematoda</taxon>
        <taxon>Enoplea</taxon>
        <taxon>Dorylaimia</taxon>
        <taxon>Trichinellida</taxon>
        <taxon>Trichuridae</taxon>
        <taxon>Trichuris</taxon>
    </lineage>
</organism>
<evidence type="ECO:0000313" key="3">
    <source>
        <dbReference type="Proteomes" id="UP000030764"/>
    </source>
</evidence>
<dbReference type="Proteomes" id="UP000030758">
    <property type="component" value="Unassembled WGS sequence"/>
</dbReference>
<keyword evidence="3" id="KW-1185">Reference proteome</keyword>
<evidence type="ECO:0000313" key="1">
    <source>
        <dbReference type="EMBL" id="KFD52684.1"/>
    </source>
</evidence>
<reference evidence="2 3" key="1">
    <citation type="journal article" date="2014" name="Nat. Genet.">
        <title>Genome and transcriptome of the porcine whipworm Trichuris suis.</title>
        <authorList>
            <person name="Jex A.R."/>
            <person name="Nejsum P."/>
            <person name="Schwarz E.M."/>
            <person name="Hu L."/>
            <person name="Young N.D."/>
            <person name="Hall R.S."/>
            <person name="Korhonen P.K."/>
            <person name="Liao S."/>
            <person name="Thamsborg S."/>
            <person name="Xia J."/>
            <person name="Xu P."/>
            <person name="Wang S."/>
            <person name="Scheerlinck J.P."/>
            <person name="Hofmann A."/>
            <person name="Sternberg P.W."/>
            <person name="Wang J."/>
            <person name="Gasser R.B."/>
        </authorList>
    </citation>
    <scope>NUCLEOTIDE SEQUENCE [LARGE SCALE GENOMIC DNA]</scope>
    <source>
        <strain evidence="2">DCEP-RM93F</strain>
        <strain evidence="1">DCEP-RM93M</strain>
    </source>
</reference>